<feature type="binding site" evidence="8">
    <location>
        <position position="260"/>
    </location>
    <ligand>
        <name>Mn(2+)</name>
        <dbReference type="ChEBI" id="CHEBI:29035"/>
        <label>1</label>
    </ligand>
</feature>
<feature type="binding site" evidence="8">
    <location>
        <position position="339"/>
    </location>
    <ligand>
        <name>Mn(2+)</name>
        <dbReference type="ChEBI" id="CHEBI:29035"/>
        <label>1</label>
    </ligand>
</feature>
<evidence type="ECO:0000256" key="7">
    <source>
        <dbReference type="ARBA" id="ARBA00023211"/>
    </source>
</evidence>
<feature type="binding site" evidence="8">
    <location>
        <position position="260"/>
    </location>
    <ligand>
        <name>Mn(2+)</name>
        <dbReference type="ChEBI" id="CHEBI:29035"/>
        <label>2</label>
    </ligand>
</feature>
<keyword evidence="11" id="KW-1185">Reference proteome</keyword>
<dbReference type="NCBIfam" id="NF002075">
    <property type="entry name" value="PRK00913.2-2"/>
    <property type="match status" value="1"/>
</dbReference>
<keyword evidence="4 8" id="KW-0031">Aminopeptidase</keyword>
<evidence type="ECO:0000256" key="8">
    <source>
        <dbReference type="HAMAP-Rule" id="MF_00181"/>
    </source>
</evidence>
<evidence type="ECO:0000256" key="3">
    <source>
        <dbReference type="ARBA" id="ARBA00009528"/>
    </source>
</evidence>
<feature type="binding site" evidence="8">
    <location>
        <position position="337"/>
    </location>
    <ligand>
        <name>Mn(2+)</name>
        <dbReference type="ChEBI" id="CHEBI:29035"/>
        <label>1</label>
    </ligand>
</feature>
<comment type="subcellular location">
    <subcellularLocation>
        <location evidence="8">Cytoplasm</location>
    </subcellularLocation>
</comment>
<dbReference type="Pfam" id="PF00883">
    <property type="entry name" value="Peptidase_M17"/>
    <property type="match status" value="1"/>
</dbReference>
<dbReference type="Gene3D" id="3.40.630.10">
    <property type="entry name" value="Zn peptidases"/>
    <property type="match status" value="1"/>
</dbReference>
<dbReference type="OrthoDB" id="9809354at2"/>
<keyword evidence="5 8" id="KW-0645">Protease</keyword>
<feature type="binding site" evidence="8">
    <location>
        <position position="255"/>
    </location>
    <ligand>
        <name>Mn(2+)</name>
        <dbReference type="ChEBI" id="CHEBI:29035"/>
        <label>2</label>
    </ligand>
</feature>
<dbReference type="EC" id="3.4.11.1" evidence="8"/>
<proteinExistence type="inferred from homology"/>
<dbReference type="GO" id="GO:0070006">
    <property type="term" value="F:metalloaminopeptidase activity"/>
    <property type="evidence" value="ECO:0007669"/>
    <property type="project" value="InterPro"/>
</dbReference>
<dbReference type="InterPro" id="IPR000819">
    <property type="entry name" value="Peptidase_M17_C"/>
</dbReference>
<dbReference type="InterPro" id="IPR008283">
    <property type="entry name" value="Peptidase_M17_N"/>
</dbReference>
<comment type="cofactor">
    <cofactor evidence="8">
        <name>Mn(2+)</name>
        <dbReference type="ChEBI" id="CHEBI:29035"/>
    </cofactor>
    <text evidence="8">Binds 2 manganese ions per subunit.</text>
</comment>
<dbReference type="HAMAP" id="MF_00181">
    <property type="entry name" value="Cytosol_peptidase_M17"/>
    <property type="match status" value="1"/>
</dbReference>
<dbReference type="AlphaFoldDB" id="A0A5C0UID8"/>
<protein>
    <recommendedName>
        <fullName evidence="8">Probable cytosol aminopeptidase</fullName>
        <ecNumber evidence="8">3.4.11.1</ecNumber>
    </recommendedName>
    <alternativeName>
        <fullName evidence="8">Leucine aminopeptidase</fullName>
        <shortName evidence="8">LAP</shortName>
        <ecNumber evidence="8">3.4.11.10</ecNumber>
    </alternativeName>
    <alternativeName>
        <fullName evidence="8">Leucyl aminopeptidase</fullName>
    </alternativeName>
</protein>
<dbReference type="KEGG" id="snay:FZC37_02805"/>
<dbReference type="GO" id="GO:0006508">
    <property type="term" value="P:proteolysis"/>
    <property type="evidence" value="ECO:0007669"/>
    <property type="project" value="UniProtKB-KW"/>
</dbReference>
<dbReference type="SUPFAM" id="SSF52949">
    <property type="entry name" value="Macro domain-like"/>
    <property type="match status" value="1"/>
</dbReference>
<evidence type="ECO:0000256" key="6">
    <source>
        <dbReference type="ARBA" id="ARBA00022801"/>
    </source>
</evidence>
<dbReference type="PROSITE" id="PS00631">
    <property type="entry name" value="CYTOSOL_AP"/>
    <property type="match status" value="1"/>
</dbReference>
<name>A0A5C0UID8_9RICK</name>
<dbReference type="InterPro" id="IPR023042">
    <property type="entry name" value="Peptidase_M17_leu_NH2_pept"/>
</dbReference>
<feature type="binding site" evidence="8">
    <location>
        <position position="339"/>
    </location>
    <ligand>
        <name>Mn(2+)</name>
        <dbReference type="ChEBI" id="CHEBI:29035"/>
        <label>2</label>
    </ligand>
</feature>
<gene>
    <name evidence="8" type="primary">pepA</name>
    <name evidence="10" type="ORF">FZC37_02805</name>
</gene>
<dbReference type="SUPFAM" id="SSF53187">
    <property type="entry name" value="Zn-dependent exopeptidases"/>
    <property type="match status" value="1"/>
</dbReference>
<accession>A0A5C0UID8</accession>
<dbReference type="EC" id="3.4.11.10" evidence="8"/>
<dbReference type="NCBIfam" id="NF002077">
    <property type="entry name" value="PRK00913.2-4"/>
    <property type="match status" value="1"/>
</dbReference>
<dbReference type="CDD" id="cd00433">
    <property type="entry name" value="Peptidase_M17"/>
    <property type="match status" value="1"/>
</dbReference>
<keyword evidence="7 8" id="KW-0464">Manganese</keyword>
<keyword evidence="8" id="KW-0479">Metal-binding</keyword>
<comment type="function">
    <text evidence="8">Presumably involved in the processing and regular turnover of intracellular proteins. Catalyzes the removal of unsubstituted N-terminal amino acids from various peptides.</text>
</comment>
<comment type="similarity">
    <text evidence="3 8">Belongs to the peptidase M17 family.</text>
</comment>
<dbReference type="RefSeq" id="WP_148952197.1">
    <property type="nucleotide sequence ID" value="NZ_CP043312.1"/>
</dbReference>
<sequence length="511" mass="55847">MDIKFNNAPKATSFVVLTNDKLQILNYDTDITKQYPVLSKYLEFSSSFKGKEGEIEVVSHMHKEKLVFILLAGLGEMEKISNLTFQKAGHTISSHIKKLKLQAVQLSARMDIVNINKDVWVANCAYGIMSGQYCFEKYKSEKESINTCLYLDGIEDTTPLDHLKAINNGTVFAKDCVHTPPNDLYPKLYAAKVQQEFKGLENVKISVLSENSMKKLGMNALLGVGQGSGHESILLTVQYKGTDNPKDAPVAFVGKGVTFDTGGISIKPAHNMHKMKYDMAGSAAVLGAIKSLATRKAKVHAVGVVGLVENMPGHNAQRPGDIVKTMSSKTVEILNTDAEGRLVLADALWYTQSKFSPKIMIDLATLTGAVIVSLGSTYAGCFGNDTTIIKQLEEAGEQTEQKVWHMPLHKDYDDLMKSTVADIANISETRPGAAGAATAAQFLQHFVGETKWAHLDIAGVALESGAVNAKGYGVALLDKLVELFYEDTNNQPVKKTVEKKSKVKIKEQEKK</sequence>
<dbReference type="PANTHER" id="PTHR11963">
    <property type="entry name" value="LEUCINE AMINOPEPTIDASE-RELATED"/>
    <property type="match status" value="1"/>
</dbReference>
<feature type="domain" description="Cytosol aminopeptidase" evidence="9">
    <location>
        <begin position="335"/>
        <end position="342"/>
    </location>
</feature>
<feature type="active site" evidence="8">
    <location>
        <position position="341"/>
    </location>
</feature>
<dbReference type="EMBL" id="CP043312">
    <property type="protein sequence ID" value="QEK39836.1"/>
    <property type="molecule type" value="Genomic_DNA"/>
</dbReference>
<comment type="catalytic activity">
    <reaction evidence="2 8">
        <text>Release of an N-terminal amino acid, preferentially leucine, but not glutamic or aspartic acids.</text>
        <dbReference type="EC" id="3.4.11.10"/>
    </reaction>
</comment>
<dbReference type="Gene3D" id="3.40.220.10">
    <property type="entry name" value="Leucine Aminopeptidase, subunit E, domain 1"/>
    <property type="match status" value="1"/>
</dbReference>
<dbReference type="Proteomes" id="UP000323844">
    <property type="component" value="Chromosome"/>
</dbReference>
<comment type="catalytic activity">
    <reaction evidence="1 8">
        <text>Release of an N-terminal amino acid, Xaa-|-Yaa-, in which Xaa is preferably Leu, but may be other amino acids including Pro although not Arg or Lys, and Yaa may be Pro. Amino acid amides and methyl esters are also readily hydrolyzed, but rates on arylamides are exceedingly low.</text>
        <dbReference type="EC" id="3.4.11.1"/>
    </reaction>
</comment>
<dbReference type="PRINTS" id="PR00481">
    <property type="entry name" value="LAMNOPPTDASE"/>
</dbReference>
<keyword evidence="8" id="KW-0963">Cytoplasm</keyword>
<organism evidence="10 11">
    <name type="scientific">Candidatus Sneabacter namystus</name>
    <dbReference type="NCBI Taxonomy" id="2601646"/>
    <lineage>
        <taxon>Bacteria</taxon>
        <taxon>Pseudomonadati</taxon>
        <taxon>Pseudomonadota</taxon>
        <taxon>Alphaproteobacteria</taxon>
        <taxon>Rickettsiales</taxon>
        <taxon>Rickettsiaceae</taxon>
        <taxon>Rickettsieae</taxon>
        <taxon>Candidatus Sneabacter</taxon>
    </lineage>
</organism>
<evidence type="ECO:0000256" key="4">
    <source>
        <dbReference type="ARBA" id="ARBA00022438"/>
    </source>
</evidence>
<dbReference type="PANTHER" id="PTHR11963:SF23">
    <property type="entry name" value="CYTOSOL AMINOPEPTIDASE"/>
    <property type="match status" value="1"/>
</dbReference>
<reference evidence="10 11" key="1">
    <citation type="submission" date="2019-08" db="EMBL/GenBank/DDBJ databases">
        <title>Highly reduced genomes of protist endosymbionts show evolutionary convergence.</title>
        <authorList>
            <person name="George E."/>
            <person name="Husnik F."/>
            <person name="Tashyreva D."/>
            <person name="Prokopchuk G."/>
            <person name="Horak A."/>
            <person name="Kwong W.K."/>
            <person name="Lukes J."/>
            <person name="Keeling P.J."/>
        </authorList>
    </citation>
    <scope>NUCLEOTIDE SEQUENCE [LARGE SCALE GENOMIC DNA]</scope>
    <source>
        <strain evidence="10">1621</strain>
    </source>
</reference>
<dbReference type="Pfam" id="PF02789">
    <property type="entry name" value="Peptidase_M17_N"/>
    <property type="match status" value="1"/>
</dbReference>
<evidence type="ECO:0000256" key="5">
    <source>
        <dbReference type="ARBA" id="ARBA00022670"/>
    </source>
</evidence>
<evidence type="ECO:0000313" key="11">
    <source>
        <dbReference type="Proteomes" id="UP000323844"/>
    </source>
</evidence>
<evidence type="ECO:0000259" key="9">
    <source>
        <dbReference type="PROSITE" id="PS00631"/>
    </source>
</evidence>
<feature type="active site" evidence="8">
    <location>
        <position position="267"/>
    </location>
</feature>
<feature type="binding site" evidence="8">
    <location>
        <position position="278"/>
    </location>
    <ligand>
        <name>Mn(2+)</name>
        <dbReference type="ChEBI" id="CHEBI:29035"/>
        <label>2</label>
    </ligand>
</feature>
<evidence type="ECO:0000256" key="2">
    <source>
        <dbReference type="ARBA" id="ARBA00000967"/>
    </source>
</evidence>
<evidence type="ECO:0000313" key="10">
    <source>
        <dbReference type="EMBL" id="QEK39836.1"/>
    </source>
</evidence>
<keyword evidence="6 8" id="KW-0378">Hydrolase</keyword>
<dbReference type="GO" id="GO:0030145">
    <property type="term" value="F:manganese ion binding"/>
    <property type="evidence" value="ECO:0007669"/>
    <property type="project" value="UniProtKB-UniRule"/>
</dbReference>
<dbReference type="GO" id="GO:0005737">
    <property type="term" value="C:cytoplasm"/>
    <property type="evidence" value="ECO:0007669"/>
    <property type="project" value="UniProtKB-SubCell"/>
</dbReference>
<dbReference type="InterPro" id="IPR043472">
    <property type="entry name" value="Macro_dom-like"/>
</dbReference>
<dbReference type="InterPro" id="IPR011356">
    <property type="entry name" value="Leucine_aapep/pepB"/>
</dbReference>
<evidence type="ECO:0000256" key="1">
    <source>
        <dbReference type="ARBA" id="ARBA00000135"/>
    </source>
</evidence>